<dbReference type="AlphaFoldDB" id="A0A0B7C623"/>
<dbReference type="EMBL" id="HACG01053190">
    <property type="protein sequence ID" value="CEL00061.1"/>
    <property type="molecule type" value="Transcribed_RNA"/>
</dbReference>
<proteinExistence type="predicted"/>
<name>A0A0B7C623_9EUPU</name>
<evidence type="ECO:0000313" key="1">
    <source>
        <dbReference type="EMBL" id="CEL00061.1"/>
    </source>
</evidence>
<accession>A0A0B7C623</accession>
<protein>
    <submittedName>
        <fullName evidence="1">Uncharacterized protein</fullName>
    </submittedName>
</protein>
<reference evidence="1" key="1">
    <citation type="submission" date="2014-12" db="EMBL/GenBank/DDBJ databases">
        <title>Insight into the proteome of Arion vulgaris.</title>
        <authorList>
            <person name="Aradska J."/>
            <person name="Bulat T."/>
            <person name="Smidak R."/>
            <person name="Sarate P."/>
            <person name="Gangsoo J."/>
            <person name="Sialana F."/>
            <person name="Bilban M."/>
            <person name="Lubec G."/>
        </authorList>
    </citation>
    <scope>NUCLEOTIDE SEQUENCE</scope>
    <source>
        <tissue evidence="1">Skin</tissue>
    </source>
</reference>
<organism evidence="1">
    <name type="scientific">Arion vulgaris</name>
    <dbReference type="NCBI Taxonomy" id="1028688"/>
    <lineage>
        <taxon>Eukaryota</taxon>
        <taxon>Metazoa</taxon>
        <taxon>Spiralia</taxon>
        <taxon>Lophotrochozoa</taxon>
        <taxon>Mollusca</taxon>
        <taxon>Gastropoda</taxon>
        <taxon>Heterobranchia</taxon>
        <taxon>Euthyneura</taxon>
        <taxon>Panpulmonata</taxon>
        <taxon>Eupulmonata</taxon>
        <taxon>Stylommatophora</taxon>
        <taxon>Helicina</taxon>
        <taxon>Arionoidea</taxon>
        <taxon>Arionidae</taxon>
        <taxon>Arion</taxon>
    </lineage>
</organism>
<feature type="non-terminal residue" evidence="1">
    <location>
        <position position="68"/>
    </location>
</feature>
<feature type="non-terminal residue" evidence="1">
    <location>
        <position position="1"/>
    </location>
</feature>
<sequence>QILVPGLALSLNPLHEPELLSLDRVIALVPNGQPNLESISLESGLRPEHAILLRLAQAGAIQNQPNAA</sequence>
<gene>
    <name evidence="1" type="primary">ORF222756</name>
</gene>